<dbReference type="OrthoDB" id="270411at2"/>
<feature type="domain" description="RNA polymerase sigma-70 region 2" evidence="4">
    <location>
        <begin position="36"/>
        <end position="85"/>
    </location>
</feature>
<dbReference type="PANTHER" id="PTHR43133">
    <property type="entry name" value="RNA POLYMERASE ECF-TYPE SIGMA FACTO"/>
    <property type="match status" value="1"/>
</dbReference>
<dbReference type="AlphaFoldDB" id="A0A5C1AK65"/>
<dbReference type="InterPro" id="IPR007627">
    <property type="entry name" value="RNA_pol_sigma70_r2"/>
</dbReference>
<sequence>MFATTRWSLIAAASETATPEARQALADLCAAYWFPVYAYVRRRGHARHAAEDLTQAFFARLLEKNDLAAADPDRGRFRSFLLTACQNFLANQHDHDSARKRGGGVSNLSLDFESAEGKFNREPAAADDSAERLFERRWAVELLDRALTELRREYAETDRETLFDVLKPTLSGDATAGYEQLADRLSLTVGAVKVAVHRLRQRYRDRVRDVIGRTVADPNEVDDEIRDLFAALR</sequence>
<proteinExistence type="predicted"/>
<dbReference type="Proteomes" id="UP000324974">
    <property type="component" value="Chromosome"/>
</dbReference>
<keyword evidence="6" id="KW-1185">Reference proteome</keyword>
<evidence type="ECO:0000256" key="2">
    <source>
        <dbReference type="ARBA" id="ARBA00023082"/>
    </source>
</evidence>
<protein>
    <submittedName>
        <fullName evidence="5">RNA polymerase subunit sigma-24</fullName>
    </submittedName>
</protein>
<dbReference type="GO" id="GO:0016987">
    <property type="term" value="F:sigma factor activity"/>
    <property type="evidence" value="ECO:0007669"/>
    <property type="project" value="UniProtKB-KW"/>
</dbReference>
<dbReference type="RefSeq" id="WP_149111937.1">
    <property type="nucleotide sequence ID" value="NZ_CP042425.1"/>
</dbReference>
<keyword evidence="2" id="KW-0731">Sigma factor</keyword>
<gene>
    <name evidence="5" type="ORF">PX52LOC_04291</name>
</gene>
<keyword evidence="1" id="KW-0805">Transcription regulation</keyword>
<evidence type="ECO:0000313" key="6">
    <source>
        <dbReference type="Proteomes" id="UP000324974"/>
    </source>
</evidence>
<keyword evidence="3" id="KW-0804">Transcription</keyword>
<dbReference type="PANTHER" id="PTHR43133:SF51">
    <property type="entry name" value="RNA POLYMERASE SIGMA FACTOR"/>
    <property type="match status" value="1"/>
</dbReference>
<evidence type="ECO:0000313" key="5">
    <source>
        <dbReference type="EMBL" id="QEL17308.1"/>
    </source>
</evidence>
<dbReference type="EMBL" id="CP042425">
    <property type="protein sequence ID" value="QEL17308.1"/>
    <property type="molecule type" value="Genomic_DNA"/>
</dbReference>
<dbReference type="GO" id="GO:0006352">
    <property type="term" value="P:DNA-templated transcription initiation"/>
    <property type="evidence" value="ECO:0007669"/>
    <property type="project" value="InterPro"/>
</dbReference>
<dbReference type="InterPro" id="IPR039425">
    <property type="entry name" value="RNA_pol_sigma-70-like"/>
</dbReference>
<dbReference type="InterPro" id="IPR013325">
    <property type="entry name" value="RNA_pol_sigma_r2"/>
</dbReference>
<dbReference type="Pfam" id="PF04542">
    <property type="entry name" value="Sigma70_r2"/>
    <property type="match status" value="1"/>
</dbReference>
<evidence type="ECO:0000259" key="4">
    <source>
        <dbReference type="Pfam" id="PF04542"/>
    </source>
</evidence>
<dbReference type="Gene3D" id="1.10.1740.10">
    <property type="match status" value="1"/>
</dbReference>
<dbReference type="KEGG" id="lrs:PX52LOC_04291"/>
<evidence type="ECO:0000256" key="3">
    <source>
        <dbReference type="ARBA" id="ARBA00023163"/>
    </source>
</evidence>
<accession>A0A5C1AK65</accession>
<reference evidence="6" key="1">
    <citation type="submission" date="2019-08" db="EMBL/GenBank/DDBJ databases">
        <title>Limnoglobus roseus gen. nov., sp. nov., a novel freshwater planctomycete with a giant genome from the family Gemmataceae.</title>
        <authorList>
            <person name="Kulichevskaya I.S."/>
            <person name="Naumoff D.G."/>
            <person name="Miroshnikov K."/>
            <person name="Ivanova A."/>
            <person name="Philippov D.A."/>
            <person name="Hakobyan A."/>
            <person name="Rijpstra I.C."/>
            <person name="Sinninghe Damste J.S."/>
            <person name="Liesack W."/>
            <person name="Dedysh S.N."/>
        </authorList>
    </citation>
    <scope>NUCLEOTIDE SEQUENCE [LARGE SCALE GENOMIC DNA]</scope>
    <source>
        <strain evidence="6">PX52</strain>
    </source>
</reference>
<organism evidence="5 6">
    <name type="scientific">Limnoglobus roseus</name>
    <dbReference type="NCBI Taxonomy" id="2598579"/>
    <lineage>
        <taxon>Bacteria</taxon>
        <taxon>Pseudomonadati</taxon>
        <taxon>Planctomycetota</taxon>
        <taxon>Planctomycetia</taxon>
        <taxon>Gemmatales</taxon>
        <taxon>Gemmataceae</taxon>
        <taxon>Limnoglobus</taxon>
    </lineage>
</organism>
<evidence type="ECO:0000256" key="1">
    <source>
        <dbReference type="ARBA" id="ARBA00023015"/>
    </source>
</evidence>
<dbReference type="SUPFAM" id="SSF88946">
    <property type="entry name" value="Sigma2 domain of RNA polymerase sigma factors"/>
    <property type="match status" value="1"/>
</dbReference>
<name>A0A5C1AK65_9BACT</name>